<dbReference type="Proteomes" id="UP000062973">
    <property type="component" value="Chromosome"/>
</dbReference>
<dbReference type="Pfam" id="PF00665">
    <property type="entry name" value="rve"/>
    <property type="match status" value="1"/>
</dbReference>
<dbReference type="PATRIC" id="fig|1068978.7.peg.3137"/>
<dbReference type="STRING" id="1068978.AMETH_2939"/>
<dbReference type="KEGG" id="amq:AMETH_2939"/>
<dbReference type="Pfam" id="PF13333">
    <property type="entry name" value="rve_2"/>
    <property type="match status" value="1"/>
</dbReference>
<dbReference type="eggNOG" id="COG2801">
    <property type="taxonomic scope" value="Bacteria"/>
</dbReference>
<feature type="domain" description="Integrase catalytic" evidence="2">
    <location>
        <begin position="114"/>
        <end position="278"/>
    </location>
</feature>
<protein>
    <submittedName>
        <fullName evidence="3">Integrase</fullName>
    </submittedName>
</protein>
<evidence type="ECO:0000313" key="4">
    <source>
        <dbReference type="Proteomes" id="UP000062973"/>
    </source>
</evidence>
<name>A0A076MVK5_AMYME</name>
<dbReference type="NCBIfam" id="NF033516">
    <property type="entry name" value="transpos_IS3"/>
    <property type="match status" value="1"/>
</dbReference>
<dbReference type="InterPro" id="IPR025948">
    <property type="entry name" value="HTH-like_dom"/>
</dbReference>
<comment type="function">
    <text evidence="1">Involved in the transposition of the insertion sequence.</text>
</comment>
<evidence type="ECO:0000313" key="3">
    <source>
        <dbReference type="EMBL" id="AIJ23031.1"/>
    </source>
</evidence>
<accession>A0A076MVK5</accession>
<dbReference type="Gene3D" id="3.30.420.10">
    <property type="entry name" value="Ribonuclease H-like superfamily/Ribonuclease H"/>
    <property type="match status" value="1"/>
</dbReference>
<evidence type="ECO:0000256" key="1">
    <source>
        <dbReference type="ARBA" id="ARBA00002286"/>
    </source>
</evidence>
<dbReference type="HOGENOM" id="CLU_027402_4_2_11"/>
<dbReference type="InterPro" id="IPR050900">
    <property type="entry name" value="Transposase_IS3/IS150/IS904"/>
</dbReference>
<dbReference type="PANTHER" id="PTHR46889:SF4">
    <property type="entry name" value="TRANSPOSASE INSO FOR INSERTION SEQUENCE ELEMENT IS911B-RELATED"/>
    <property type="match status" value="1"/>
</dbReference>
<proteinExistence type="predicted"/>
<dbReference type="GO" id="GO:0003676">
    <property type="term" value="F:nucleic acid binding"/>
    <property type="evidence" value="ECO:0007669"/>
    <property type="project" value="InterPro"/>
</dbReference>
<dbReference type="EMBL" id="CP009110">
    <property type="protein sequence ID" value="AIJ23031.1"/>
    <property type="molecule type" value="Genomic_DNA"/>
</dbReference>
<evidence type="ECO:0000259" key="2">
    <source>
        <dbReference type="PROSITE" id="PS50994"/>
    </source>
</evidence>
<dbReference type="SUPFAM" id="SSF53098">
    <property type="entry name" value="Ribonuclease H-like"/>
    <property type="match status" value="1"/>
</dbReference>
<dbReference type="InterPro" id="IPR036397">
    <property type="entry name" value="RNaseH_sf"/>
</dbReference>
<dbReference type="Pfam" id="PF13276">
    <property type="entry name" value="HTH_21"/>
    <property type="match status" value="1"/>
</dbReference>
<gene>
    <name evidence="3" type="ORF">AMETH_2939</name>
</gene>
<organism evidence="3 4">
    <name type="scientific">Amycolatopsis methanolica 239</name>
    <dbReference type="NCBI Taxonomy" id="1068978"/>
    <lineage>
        <taxon>Bacteria</taxon>
        <taxon>Bacillati</taxon>
        <taxon>Actinomycetota</taxon>
        <taxon>Actinomycetes</taxon>
        <taxon>Pseudonocardiales</taxon>
        <taxon>Pseudonocardiaceae</taxon>
        <taxon>Amycolatopsis</taxon>
        <taxon>Amycolatopsis methanolica group</taxon>
    </lineage>
</organism>
<dbReference type="AlphaFoldDB" id="A0A076MVK5"/>
<sequence>MDGIDVAVACRVLKVSRSGYYDWRDRPPSSREQDNTLLLKHIEAIHAESRGTYGWPRVHAELVLGMGVGVNHKRVARLMREAGIQGLYRRRRRGCTVRNPAEETAEDLVNRTFTSKGPNRLWLTDITEHPTKEGKLYCAAVMDAYSRRIIGWSIDNHMRTELVIDALGMATLRRKPEPGNTILHSDHGSQFTSWAFGQRLRAAELLPSMGSVGDCYDNSMMESFWGTLQLEVLDTQTWETRDELAAAIFEWIECWYNPQRRHSSLGMLSPVQFEAHTPERPSPQHDR</sequence>
<dbReference type="InterPro" id="IPR048020">
    <property type="entry name" value="Transpos_IS3"/>
</dbReference>
<keyword evidence="4" id="KW-1185">Reference proteome</keyword>
<dbReference type="InterPro" id="IPR012337">
    <property type="entry name" value="RNaseH-like_sf"/>
</dbReference>
<dbReference type="PROSITE" id="PS50994">
    <property type="entry name" value="INTEGRASE"/>
    <property type="match status" value="1"/>
</dbReference>
<dbReference type="PANTHER" id="PTHR46889">
    <property type="entry name" value="TRANSPOSASE INSF FOR INSERTION SEQUENCE IS3B-RELATED"/>
    <property type="match status" value="1"/>
</dbReference>
<dbReference type="InterPro" id="IPR001584">
    <property type="entry name" value="Integrase_cat-core"/>
</dbReference>
<reference evidence="3 4" key="1">
    <citation type="submission" date="2014-07" db="EMBL/GenBank/DDBJ databases">
        <title>Whole Genome Sequence of the Amycolatopsis methanolica 239.</title>
        <authorList>
            <person name="Tang B."/>
        </authorList>
    </citation>
    <scope>NUCLEOTIDE SEQUENCE [LARGE SCALE GENOMIC DNA]</scope>
    <source>
        <strain evidence="3 4">239</strain>
    </source>
</reference>
<dbReference type="GO" id="GO:0015074">
    <property type="term" value="P:DNA integration"/>
    <property type="evidence" value="ECO:0007669"/>
    <property type="project" value="InterPro"/>
</dbReference>